<dbReference type="InterPro" id="IPR027417">
    <property type="entry name" value="P-loop_NTPase"/>
</dbReference>
<organism evidence="9 10">
    <name type="scientific">Cloacibacillus porcorum</name>
    <dbReference type="NCBI Taxonomy" id="1197717"/>
    <lineage>
        <taxon>Bacteria</taxon>
        <taxon>Thermotogati</taxon>
        <taxon>Synergistota</taxon>
        <taxon>Synergistia</taxon>
        <taxon>Synergistales</taxon>
        <taxon>Synergistaceae</taxon>
        <taxon>Cloacibacillus</taxon>
    </lineage>
</organism>
<dbReference type="GO" id="GO:0016887">
    <property type="term" value="F:ATP hydrolysis activity"/>
    <property type="evidence" value="ECO:0007669"/>
    <property type="project" value="InterPro"/>
</dbReference>
<dbReference type="GO" id="GO:0005524">
    <property type="term" value="F:ATP binding"/>
    <property type="evidence" value="ECO:0007669"/>
    <property type="project" value="UniProtKB-KW"/>
</dbReference>
<dbReference type="Pfam" id="PF00005">
    <property type="entry name" value="ABC_tran"/>
    <property type="match status" value="1"/>
</dbReference>
<evidence type="ECO:0000256" key="4">
    <source>
        <dbReference type="ARBA" id="ARBA00022741"/>
    </source>
</evidence>
<keyword evidence="6" id="KW-1278">Translocase</keyword>
<feature type="domain" description="ABC transporter" evidence="8">
    <location>
        <begin position="4"/>
        <end position="234"/>
    </location>
</feature>
<dbReference type="InterPro" id="IPR017871">
    <property type="entry name" value="ABC_transporter-like_CS"/>
</dbReference>
<evidence type="ECO:0000256" key="1">
    <source>
        <dbReference type="ARBA" id="ARBA00022448"/>
    </source>
</evidence>
<dbReference type="SMART" id="SM00382">
    <property type="entry name" value="AAA"/>
    <property type="match status" value="1"/>
</dbReference>
<dbReference type="PANTHER" id="PTHR42781">
    <property type="entry name" value="SPERMIDINE/PUTRESCINE IMPORT ATP-BINDING PROTEIN POTA"/>
    <property type="match status" value="1"/>
</dbReference>
<keyword evidence="7" id="KW-0472">Membrane</keyword>
<keyword evidence="2" id="KW-1003">Cell membrane</keyword>
<accession>A0A1B2I3E4</accession>
<dbReference type="Gene3D" id="3.40.50.300">
    <property type="entry name" value="P-loop containing nucleotide triphosphate hydrolases"/>
    <property type="match status" value="1"/>
</dbReference>
<keyword evidence="1" id="KW-0813">Transport</keyword>
<evidence type="ECO:0000256" key="7">
    <source>
        <dbReference type="ARBA" id="ARBA00023136"/>
    </source>
</evidence>
<keyword evidence="4" id="KW-0547">Nucleotide-binding</keyword>
<evidence type="ECO:0000256" key="6">
    <source>
        <dbReference type="ARBA" id="ARBA00022967"/>
    </source>
</evidence>
<dbReference type="PANTHER" id="PTHR42781:SF5">
    <property type="entry name" value="PUTRESCINE TRANSPORT ATP-BINDING PROTEIN POTG"/>
    <property type="match status" value="1"/>
</dbReference>
<dbReference type="KEGG" id="cpor:BED41_04745"/>
<evidence type="ECO:0000313" key="9">
    <source>
        <dbReference type="EMBL" id="ANZ44453.1"/>
    </source>
</evidence>
<dbReference type="InterPro" id="IPR013611">
    <property type="entry name" value="Transp-assoc_OB_typ2"/>
</dbReference>
<name>A0A1B2I3E4_9BACT</name>
<proteinExistence type="predicted"/>
<evidence type="ECO:0000256" key="2">
    <source>
        <dbReference type="ARBA" id="ARBA00022475"/>
    </source>
</evidence>
<dbReference type="SUPFAM" id="SSF50331">
    <property type="entry name" value="MOP-like"/>
    <property type="match status" value="1"/>
</dbReference>
<reference evidence="9" key="1">
    <citation type="submission" date="2016-08" db="EMBL/GenBank/DDBJ databases">
        <title>Complete genome of Cloacibacillus porcorum.</title>
        <authorList>
            <person name="Looft T."/>
            <person name="Bayles D.O."/>
            <person name="Alt D.P."/>
        </authorList>
    </citation>
    <scope>NUCLEOTIDE SEQUENCE [LARGE SCALE GENOMIC DNA]</scope>
    <source>
        <strain evidence="9">CL-84</strain>
    </source>
</reference>
<dbReference type="GO" id="GO:0022857">
    <property type="term" value="F:transmembrane transporter activity"/>
    <property type="evidence" value="ECO:0007669"/>
    <property type="project" value="InterPro"/>
</dbReference>
<dbReference type="EMBL" id="CP016757">
    <property type="protein sequence ID" value="ANZ44453.1"/>
    <property type="molecule type" value="Genomic_DNA"/>
</dbReference>
<evidence type="ECO:0000313" key="10">
    <source>
        <dbReference type="Proteomes" id="UP000093044"/>
    </source>
</evidence>
<dbReference type="InterPro" id="IPR008995">
    <property type="entry name" value="Mo/tungstate-bd_C_term_dom"/>
</dbReference>
<dbReference type="FunFam" id="3.40.50.300:FF:000425">
    <property type="entry name" value="Probable ABC transporter, ATP-binding subunit"/>
    <property type="match status" value="1"/>
</dbReference>
<evidence type="ECO:0000256" key="3">
    <source>
        <dbReference type="ARBA" id="ARBA00022519"/>
    </source>
</evidence>
<dbReference type="OrthoDB" id="9802264at2"/>
<dbReference type="InterPro" id="IPR050093">
    <property type="entry name" value="ABC_SmlMolc_Importer"/>
</dbReference>
<protein>
    <submittedName>
        <fullName evidence="9">Phosphonate ABC transporter ATP-binding protein</fullName>
    </submittedName>
</protein>
<dbReference type="PROSITE" id="PS00211">
    <property type="entry name" value="ABC_TRANSPORTER_1"/>
    <property type="match status" value="1"/>
</dbReference>
<keyword evidence="3" id="KW-0997">Cell inner membrane</keyword>
<dbReference type="GO" id="GO:0015697">
    <property type="term" value="P:quaternary ammonium group transport"/>
    <property type="evidence" value="ECO:0007669"/>
    <property type="project" value="UniProtKB-ARBA"/>
</dbReference>
<dbReference type="STRING" id="1197717.BED41_04745"/>
<dbReference type="PROSITE" id="PS50893">
    <property type="entry name" value="ABC_TRANSPORTER_2"/>
    <property type="match status" value="1"/>
</dbReference>
<evidence type="ECO:0000256" key="5">
    <source>
        <dbReference type="ARBA" id="ARBA00022840"/>
    </source>
</evidence>
<dbReference type="GeneID" id="83057162"/>
<sequence length="322" mass="35567">MTTLRAINITKRFKGMTALDRVSFEIRDGEFVCILGPSGCGKSTLLRSLAGLEAIDEGSIEIGGRDVTCAPPSERNFGIVFQSYALFPNLNVEENIAYGLWNKGLSKDEAAERVAGIIETTGLGCHSKKYPQQLSGGQQQRVAICRALVLNPEFLLLDEPLSALDAKVRLKLRKEIRQIQQRFAITTIMVTHDQEEALSMADRIIVMNEGRIEQMDTPQALYDAPVNGFVADFVGTANFVGADRAIRPESLCLSKSLSDNTIQAEVCDVEYRGAFYRIEVDTHVGHLMVDIPSQQSDAKVLRLGSRLYIDIPQDKVIMLKSA</sequence>
<dbReference type="InterPro" id="IPR003593">
    <property type="entry name" value="AAA+_ATPase"/>
</dbReference>
<dbReference type="RefSeq" id="WP_066743601.1">
    <property type="nucleotide sequence ID" value="NZ_CAUFKJ010000011.1"/>
</dbReference>
<keyword evidence="10" id="KW-1185">Reference proteome</keyword>
<dbReference type="InterPro" id="IPR003439">
    <property type="entry name" value="ABC_transporter-like_ATP-bd"/>
</dbReference>
<dbReference type="Proteomes" id="UP000093044">
    <property type="component" value="Chromosome"/>
</dbReference>
<dbReference type="Pfam" id="PF08402">
    <property type="entry name" value="TOBE_2"/>
    <property type="match status" value="1"/>
</dbReference>
<dbReference type="SUPFAM" id="SSF52540">
    <property type="entry name" value="P-loop containing nucleoside triphosphate hydrolases"/>
    <property type="match status" value="1"/>
</dbReference>
<dbReference type="GO" id="GO:0043190">
    <property type="term" value="C:ATP-binding cassette (ABC) transporter complex"/>
    <property type="evidence" value="ECO:0007669"/>
    <property type="project" value="InterPro"/>
</dbReference>
<gene>
    <name evidence="9" type="ORF">BED41_04745</name>
</gene>
<keyword evidence="5 9" id="KW-0067">ATP-binding</keyword>
<evidence type="ECO:0000259" key="8">
    <source>
        <dbReference type="PROSITE" id="PS50893"/>
    </source>
</evidence>
<dbReference type="AlphaFoldDB" id="A0A1B2I3E4"/>